<gene>
    <name evidence="3" type="ORF">C0630_05855</name>
</gene>
<reference evidence="3 4" key="1">
    <citation type="submission" date="2017-11" db="EMBL/GenBank/DDBJ databases">
        <title>Genome-resolved metagenomics identifies genetic mobility, metabolic interactions, and unexpected diversity in perchlorate-reducing communities.</title>
        <authorList>
            <person name="Barnum T.P."/>
            <person name="Figueroa I.A."/>
            <person name="Carlstrom C.I."/>
            <person name="Lucas L.N."/>
            <person name="Engelbrektson A.L."/>
            <person name="Coates J.D."/>
        </authorList>
    </citation>
    <scope>NUCLEOTIDE SEQUENCE [LARGE SCALE GENOMIC DNA]</scope>
    <source>
        <strain evidence="3">BM301</strain>
    </source>
</reference>
<evidence type="ECO:0008006" key="5">
    <source>
        <dbReference type="Google" id="ProtNLM"/>
    </source>
</evidence>
<evidence type="ECO:0000256" key="2">
    <source>
        <dbReference type="SAM" id="SignalP"/>
    </source>
</evidence>
<name>A0A2N6CYE4_9GAMM</name>
<protein>
    <recommendedName>
        <fullName evidence="5">Peptidoglycan-binding protein CsiV</fullName>
    </recommendedName>
</protein>
<dbReference type="InterPro" id="IPR021241">
    <property type="entry name" value="CsiV"/>
</dbReference>
<keyword evidence="2" id="KW-0732">Signal</keyword>
<sequence>MKLFRFFVAIVLGLFALTHPVQAADEAPWYDIELILFKQEASGSEATENWPEDPGSPDWTDAVTLLPPSSEEILQPYTLLPKANWQLNAQFNALQRTRAGMEPLFHQAWRQPVAASRAAENIYLGPDLVKKNGAPPPPFEGLIKISVSRYLHVELDVLLRGANNNLPFNTLDTLSSPTRGSIRFHANRRMRSGELHYIDHPRIGALILISRVELPEPEPLPPPEDVAPGTSAPIPETSPQAPEKPTPTPATN</sequence>
<feature type="chain" id="PRO_5014937611" description="Peptidoglycan-binding protein CsiV" evidence="2">
    <location>
        <begin position="24"/>
        <end position="252"/>
    </location>
</feature>
<evidence type="ECO:0000313" key="3">
    <source>
        <dbReference type="EMBL" id="PLX62376.1"/>
    </source>
</evidence>
<feature type="compositionally biased region" description="Pro residues" evidence="1">
    <location>
        <begin position="242"/>
        <end position="252"/>
    </location>
</feature>
<dbReference type="Proteomes" id="UP000235015">
    <property type="component" value="Unassembled WGS sequence"/>
</dbReference>
<evidence type="ECO:0000256" key="1">
    <source>
        <dbReference type="SAM" id="MobiDB-lite"/>
    </source>
</evidence>
<feature type="signal peptide" evidence="2">
    <location>
        <begin position="1"/>
        <end position="23"/>
    </location>
</feature>
<dbReference type="AlphaFoldDB" id="A0A2N6CYE4"/>
<dbReference type="RefSeq" id="WP_273438298.1">
    <property type="nucleotide sequence ID" value="NZ_PKUN01000005.1"/>
</dbReference>
<organism evidence="3 4">
    <name type="scientific">Sedimenticola selenatireducens</name>
    <dbReference type="NCBI Taxonomy" id="191960"/>
    <lineage>
        <taxon>Bacteria</taxon>
        <taxon>Pseudomonadati</taxon>
        <taxon>Pseudomonadota</taxon>
        <taxon>Gammaproteobacteria</taxon>
        <taxon>Chromatiales</taxon>
        <taxon>Sedimenticolaceae</taxon>
        <taxon>Sedimenticola</taxon>
    </lineage>
</organism>
<dbReference type="STRING" id="1111735.GCA_000428045_02324"/>
<feature type="region of interest" description="Disordered" evidence="1">
    <location>
        <begin position="215"/>
        <end position="252"/>
    </location>
</feature>
<comment type="caution">
    <text evidence="3">The sequence shown here is derived from an EMBL/GenBank/DDBJ whole genome shotgun (WGS) entry which is preliminary data.</text>
</comment>
<dbReference type="EMBL" id="PKUN01000005">
    <property type="protein sequence ID" value="PLX62376.1"/>
    <property type="molecule type" value="Genomic_DNA"/>
</dbReference>
<accession>A0A2N6CYE4</accession>
<dbReference type="Pfam" id="PF10972">
    <property type="entry name" value="CsiV"/>
    <property type="match status" value="1"/>
</dbReference>
<evidence type="ECO:0000313" key="4">
    <source>
        <dbReference type="Proteomes" id="UP000235015"/>
    </source>
</evidence>
<proteinExistence type="predicted"/>